<dbReference type="SUPFAM" id="SSF52540">
    <property type="entry name" value="P-loop containing nucleoside triphosphate hydrolases"/>
    <property type="match status" value="1"/>
</dbReference>
<protein>
    <recommendedName>
        <fullName evidence="8">UvrD-like helicase ATP-binding domain-containing protein</fullName>
    </recommendedName>
</protein>
<reference evidence="6 7" key="1">
    <citation type="journal article" date="2015" name="Genome Biol. Evol.">
        <title>Comparative Genomics of a Bacterivorous Green Alga Reveals Evolutionary Causalities and Consequences of Phago-Mixotrophic Mode of Nutrition.</title>
        <authorList>
            <person name="Burns J.A."/>
            <person name="Paasch A."/>
            <person name="Narechania A."/>
            <person name="Kim E."/>
        </authorList>
    </citation>
    <scope>NUCLEOTIDE SEQUENCE [LARGE SCALE GENOMIC DNA]</scope>
    <source>
        <strain evidence="6 7">PLY_AMNH</strain>
    </source>
</reference>
<dbReference type="Gene3D" id="1.10.10.160">
    <property type="match status" value="1"/>
</dbReference>
<feature type="region of interest" description="Disordered" evidence="5">
    <location>
        <begin position="719"/>
        <end position="749"/>
    </location>
</feature>
<organism evidence="6 7">
    <name type="scientific">Cymbomonas tetramitiformis</name>
    <dbReference type="NCBI Taxonomy" id="36881"/>
    <lineage>
        <taxon>Eukaryota</taxon>
        <taxon>Viridiplantae</taxon>
        <taxon>Chlorophyta</taxon>
        <taxon>Pyramimonadophyceae</taxon>
        <taxon>Pyramimonadales</taxon>
        <taxon>Pyramimonadaceae</taxon>
        <taxon>Cymbomonas</taxon>
    </lineage>
</organism>
<feature type="region of interest" description="Disordered" evidence="5">
    <location>
        <begin position="436"/>
        <end position="457"/>
    </location>
</feature>
<evidence type="ECO:0008006" key="8">
    <source>
        <dbReference type="Google" id="ProtNLM"/>
    </source>
</evidence>
<accession>A0AAE0C5Y1</accession>
<proteinExistence type="predicted"/>
<dbReference type="PANTHER" id="PTHR21529:SF4">
    <property type="entry name" value="TPR AND ANKYRIN REPEAT-CONTAINING PROTEIN 1"/>
    <property type="match status" value="1"/>
</dbReference>
<dbReference type="PROSITE" id="PS50096">
    <property type="entry name" value="IQ"/>
    <property type="match status" value="1"/>
</dbReference>
<dbReference type="EMBL" id="LGRX02028199">
    <property type="protein sequence ID" value="KAK3248344.1"/>
    <property type="molecule type" value="Genomic_DNA"/>
</dbReference>
<evidence type="ECO:0000256" key="5">
    <source>
        <dbReference type="SAM" id="MobiDB-lite"/>
    </source>
</evidence>
<dbReference type="GO" id="GO:0004386">
    <property type="term" value="F:helicase activity"/>
    <property type="evidence" value="ECO:0007669"/>
    <property type="project" value="UniProtKB-KW"/>
</dbReference>
<keyword evidence="1" id="KW-0547">Nucleotide-binding</keyword>
<dbReference type="CDD" id="cd23767">
    <property type="entry name" value="IQCD"/>
    <property type="match status" value="1"/>
</dbReference>
<evidence type="ECO:0000313" key="7">
    <source>
        <dbReference type="Proteomes" id="UP001190700"/>
    </source>
</evidence>
<dbReference type="InterPro" id="IPR039904">
    <property type="entry name" value="TRANK1"/>
</dbReference>
<keyword evidence="7" id="KW-1185">Reference proteome</keyword>
<name>A0AAE0C5Y1_9CHLO</name>
<feature type="region of interest" description="Disordered" evidence="5">
    <location>
        <begin position="2106"/>
        <end position="2194"/>
    </location>
</feature>
<evidence type="ECO:0000256" key="2">
    <source>
        <dbReference type="ARBA" id="ARBA00022801"/>
    </source>
</evidence>
<keyword evidence="2" id="KW-0378">Hydrolase</keyword>
<evidence type="ECO:0000256" key="3">
    <source>
        <dbReference type="ARBA" id="ARBA00022806"/>
    </source>
</evidence>
<dbReference type="Proteomes" id="UP001190700">
    <property type="component" value="Unassembled WGS sequence"/>
</dbReference>
<dbReference type="InterPro" id="IPR013986">
    <property type="entry name" value="DExx_box_DNA_helicase_dom_sf"/>
</dbReference>
<keyword evidence="4" id="KW-0067">ATP-binding</keyword>
<evidence type="ECO:0000256" key="1">
    <source>
        <dbReference type="ARBA" id="ARBA00022741"/>
    </source>
</evidence>
<gene>
    <name evidence="6" type="ORF">CYMTET_42187</name>
</gene>
<sequence>MAKFGVVWRGRRRPTVEVDYEYFLQCLWPRMRAGGGPEGEGGAAGKGAHQRHGAGMSATLVWTEIVSFIKGSAEALDAPGGRLGLAEYEALGVKRSPNFVGRREDVYTLYEQYERLKAAARAYDLCDVVSHIHAQLRAHPDAVPRTPIHEMYVDECQDFTTAELRLLLDSSADPNGLFLTGDTAQTIARGLAFRFQVGARSWPAAGQRAVGRELCTDVASMFFARRAVGDARCGVPKEIHKLTSNYRTHSGVLDLASLVVEVVQALFPSTIDRLPPDRGLFPGPKPWLLRAAAYEDLCVLLLGGSEDGRAQIEFGAQQCVIVRDAAAKARLPADLRYGALVCTVFEAKGLEFEDVLVYNFFKDSPGGAAWRCLVQYQLEHEHKLSDEEGLGQGPAAAAHCGHGVQASALMPEASPADSLGLVGGVAGHVDRESAAATAVGDEGGSCGAPSGMGPSGAARPLEFDPRQHKVLLEELRHLYTAITRARVRVWLYDEDQEARAPAWWLLERRGLVRVVDSVLAEERLGLTRGATTSQEEWRTQGSNLLDKGAFTLAATCFEKGGAMARAAAARGRALASQSETSEEAAEGRGAVAAKRERFAEAARCYLAGRGTPGLPCAEAAQLAAKCLRHAERHVEAARLFEGGGRMRAAAKCWLRAGEPGRAGKLFLQLGRVSDAASAYADARAEVEEGAAALAAAGHLRVAVKLLRDADRPEEAWQLKKKWQAEQGAGSGEGAPSSTTAPSPGAAGAEELRDDSELLMQAAMQYLRRGKHEDFWRVAPAMRLSEAERAIEKFAVKSQRVALRAQLLEMRGRHLDAARVWIEAGELSRAVAILEAEEAKGAGGEGGNNRNTPDDAVAAEQLPESWESLVPQPETEDTAGGAAESGWLTVLKKGKAKETSKPPLVTALPTGSMGGLAAAKEGVATSAAAKLLAQCLTSLAVMATAEAHTAWLAEGGAGAGAGEDHSQAAEAARAQWAEVRAAWELQGEDACAAAAEVEERAHAEARTGGPVRLADDCGALSFALHAKEAGGGWAAALVLRRLRPLLRLHPFPHLGKSRAAAEHHPAEEVAALEREARKMSAVLQAVEQTVDALLDDGGVPTAGKFPRGALGAVEVLMGLRADRARNHYLVDPALSHRVARAIELGGPGALQALKAAPVAAGGARQGSVEELVDRKTVVLALARALLEEARRWGATLVLPLLQAASKFGKHGPAVAVAAAEVAVRYQRLMEKLKTRRRKEEARANWGAGAGRLRDGEDPEEMEAAAAENVAREAQQLVARVGRQVAEAHAHSNGKVAADRLLGPALPLLREAVVRYYSEASHVERAMQLLRKPAGEPARNQSAAASAFELFWVAQALGDERPQRALAKLCKGATPLAKTKAGGSESTAHGEGASAKLADAVLWVASQPTDRMHPMLDGQRALLNLANQLLQAEVTGGTAAPLAAELCLKLLEGAATVALAALAERAVVPAAYVRRHLQHPGWAVVHRGRNRDSLWAQQLVSPWVIPYEAPKPGTFTFTCVHTLYLTIKHLQTILDHVSEHAAAYGDGERAAWSRLQGGAALLALTITANFVAHRSILLCSIPRSNDIVKAMQDLTVAVAPSVAHGGSEVAPNQGGSVQQLAEALTQAMAAADTRAVQLQLGPSTRSAVLEMGGRGAAGGHVPLEGAGLMGEARAVVAHWRRKQALAPEAQLAIPEKAVVPQTGSRLAEWMLDCPLHEPAQAPQSPASCWLTLLREAQPEDHQAHRAPVAAGSGAAAQRPGPAWGTGSTVGSPTAFELRVDANEFVMPAQQLEMDSSEAKVRAATVLQRMRRGHVARRDLAQQRKIRELVAQLPGSQVEGGQPVLEAEPASATTELEAARWLLERLLAGCGLSQQWLQQLSTAQIIEQLCKVRNLAGLFRIKDWVYPAWWIQGHPALVNAIYLLQLVEYYNGWQWPVWRSVDGAPPLEGTPWREAHEALAALEAATDVASCSRRLRELVGSSWAEWAQAEAVRKALEAQRKQVHALGSTEQVGPDRAEAEAVVTALMSLEQADTALTMSLDGLERTLQMAFMEGIEVLPFTVAHLGETRVRTERQMARAAQLVSPAAEGPPGTGSMCHAGILVPDVGAEVPHGAQLPGEGGAGVDTELGQGKSGGNGEEGHAVQEEDDEDFELRFEPVQLKRHRKSRTGKGGAHNNTTAPKRKPNDGKTGGRRSLRQ</sequence>
<dbReference type="GO" id="GO:0016787">
    <property type="term" value="F:hydrolase activity"/>
    <property type="evidence" value="ECO:0007669"/>
    <property type="project" value="UniProtKB-KW"/>
</dbReference>
<evidence type="ECO:0000313" key="6">
    <source>
        <dbReference type="EMBL" id="KAK3248344.1"/>
    </source>
</evidence>
<evidence type="ECO:0000256" key="4">
    <source>
        <dbReference type="ARBA" id="ARBA00022840"/>
    </source>
</evidence>
<dbReference type="Gene3D" id="3.40.50.300">
    <property type="entry name" value="P-loop containing nucleotide triphosphate hydrolases"/>
    <property type="match status" value="2"/>
</dbReference>
<dbReference type="GO" id="GO:0005524">
    <property type="term" value="F:ATP binding"/>
    <property type="evidence" value="ECO:0007669"/>
    <property type="project" value="UniProtKB-KW"/>
</dbReference>
<feature type="compositionally biased region" description="Low complexity" evidence="5">
    <location>
        <begin position="447"/>
        <end position="457"/>
    </location>
</feature>
<keyword evidence="3" id="KW-0347">Helicase</keyword>
<dbReference type="InterPro" id="IPR027417">
    <property type="entry name" value="P-loop_NTPase"/>
</dbReference>
<comment type="caution">
    <text evidence="6">The sequence shown here is derived from an EMBL/GenBank/DDBJ whole genome shotgun (WGS) entry which is preliminary data.</text>
</comment>
<dbReference type="PANTHER" id="PTHR21529">
    <property type="entry name" value="MAMMARY TURMOR VIRUS RECEPTOR HOMOLOG 1, 2 MTVR1, 2"/>
    <property type="match status" value="1"/>
</dbReference>